<dbReference type="SUPFAM" id="SSF51735">
    <property type="entry name" value="NAD(P)-binding Rossmann-fold domains"/>
    <property type="match status" value="1"/>
</dbReference>
<dbReference type="Gene3D" id="3.40.50.720">
    <property type="entry name" value="NAD(P)-binding Rossmann-like Domain"/>
    <property type="match status" value="1"/>
</dbReference>
<dbReference type="InterPro" id="IPR036291">
    <property type="entry name" value="NAD(P)-bd_dom_sf"/>
</dbReference>
<comment type="caution">
    <text evidence="1">The sequence shown here is derived from an EMBL/GenBank/DDBJ whole genome shotgun (WGS) entry which is preliminary data.</text>
</comment>
<accession>A0ABP5UJV5</accession>
<sequence>METLLITQADIRRILDEIGRSEIMNRVIDRLTEGFRQVHLEGGELSPLRDGFLRPVPAPGIIEWMPHRAEGESVTIKTVAYSPGNPRLFGLPTILGTLTRFDDTTGRLVAVADGVLPTAIRTGAASAVATRALARPDSRTVGLVGTGAQAVTQLHALSLVLPVERVLAWDTEPEHLRSFARRVSFLGLDVEPATPADIAARADVITTATSVGVGRGPVLPDVPGREHLHVNAVGADLVGKTELPQGLLERAVVCPDHPEQALREGECQRLAADALGPSLARLCAEPGTAAALRDTTTVFDSTGIALEDHLVLDVLLEAAAETGAGTGVDLEYHPEDALNPYSSQAVPAFGGDRIAITV</sequence>
<name>A0ABP5UJV5_9ACTN</name>
<protein>
    <submittedName>
        <fullName evidence="1">Alanine dehydrogenase</fullName>
    </submittedName>
</protein>
<dbReference type="RefSeq" id="WP_344628680.1">
    <property type="nucleotide sequence ID" value="NZ_BAAATJ010000001.1"/>
</dbReference>
<evidence type="ECO:0000313" key="1">
    <source>
        <dbReference type="EMBL" id="GAA2382296.1"/>
    </source>
</evidence>
<organism evidence="1 2">
    <name type="scientific">Streptomyces glaucosporus</name>
    <dbReference type="NCBI Taxonomy" id="284044"/>
    <lineage>
        <taxon>Bacteria</taxon>
        <taxon>Bacillati</taxon>
        <taxon>Actinomycetota</taxon>
        <taxon>Actinomycetes</taxon>
        <taxon>Kitasatosporales</taxon>
        <taxon>Streptomycetaceae</taxon>
        <taxon>Streptomyces</taxon>
    </lineage>
</organism>
<dbReference type="PIRSF" id="PIRSF001439">
    <property type="entry name" value="CryM"/>
    <property type="match status" value="1"/>
</dbReference>
<dbReference type="PANTHER" id="PTHR13812:SF19">
    <property type="entry name" value="KETIMINE REDUCTASE MU-CRYSTALLIN"/>
    <property type="match status" value="1"/>
</dbReference>
<reference evidence="2" key="1">
    <citation type="journal article" date="2019" name="Int. J. Syst. Evol. Microbiol.">
        <title>The Global Catalogue of Microorganisms (GCM) 10K type strain sequencing project: providing services to taxonomists for standard genome sequencing and annotation.</title>
        <authorList>
            <consortium name="The Broad Institute Genomics Platform"/>
            <consortium name="The Broad Institute Genome Sequencing Center for Infectious Disease"/>
            <person name="Wu L."/>
            <person name="Ma J."/>
        </authorList>
    </citation>
    <scope>NUCLEOTIDE SEQUENCE [LARGE SCALE GENOMIC DNA]</scope>
    <source>
        <strain evidence="2">JCM 6921</strain>
    </source>
</reference>
<dbReference type="Gene3D" id="3.30.1780.10">
    <property type="entry name" value="ornithine cyclodeaminase, domain 1"/>
    <property type="match status" value="1"/>
</dbReference>
<dbReference type="Proteomes" id="UP001500058">
    <property type="component" value="Unassembled WGS sequence"/>
</dbReference>
<evidence type="ECO:0000313" key="2">
    <source>
        <dbReference type="Proteomes" id="UP001500058"/>
    </source>
</evidence>
<keyword evidence="2" id="KW-1185">Reference proteome</keyword>
<dbReference type="EMBL" id="BAAATJ010000001">
    <property type="protein sequence ID" value="GAA2382296.1"/>
    <property type="molecule type" value="Genomic_DNA"/>
</dbReference>
<gene>
    <name evidence="1" type="primary">ala</name>
    <name evidence="1" type="ORF">GCM10010420_00190</name>
</gene>
<dbReference type="InterPro" id="IPR023401">
    <property type="entry name" value="ODC_N"/>
</dbReference>
<dbReference type="Pfam" id="PF02423">
    <property type="entry name" value="OCD_Mu_crystall"/>
    <property type="match status" value="1"/>
</dbReference>
<dbReference type="PANTHER" id="PTHR13812">
    <property type="entry name" value="KETIMINE REDUCTASE MU-CRYSTALLIN"/>
    <property type="match status" value="1"/>
</dbReference>
<proteinExistence type="predicted"/>
<dbReference type="InterPro" id="IPR003462">
    <property type="entry name" value="ODC_Mu_crystall"/>
</dbReference>